<accession>A0ABS1YS60</accession>
<comment type="caution">
    <text evidence="1">The sequence shown here is derived from an EMBL/GenBank/DDBJ whole genome shotgun (WGS) entry which is preliminary data.</text>
</comment>
<organism evidence="1 2">
    <name type="scientific">Micromonospora tarensis</name>
    <dbReference type="NCBI Taxonomy" id="2806100"/>
    <lineage>
        <taxon>Bacteria</taxon>
        <taxon>Bacillati</taxon>
        <taxon>Actinomycetota</taxon>
        <taxon>Actinomycetes</taxon>
        <taxon>Micromonosporales</taxon>
        <taxon>Micromonosporaceae</taxon>
        <taxon>Micromonospora</taxon>
    </lineage>
</organism>
<evidence type="ECO:0000313" key="2">
    <source>
        <dbReference type="Proteomes" id="UP000622245"/>
    </source>
</evidence>
<dbReference type="Proteomes" id="UP000622245">
    <property type="component" value="Unassembled WGS sequence"/>
</dbReference>
<evidence type="ECO:0000313" key="1">
    <source>
        <dbReference type="EMBL" id="MBM0280122.1"/>
    </source>
</evidence>
<keyword evidence="2" id="KW-1185">Reference proteome</keyword>
<dbReference type="EMBL" id="JAEVHL010000481">
    <property type="protein sequence ID" value="MBM0280122.1"/>
    <property type="molecule type" value="Genomic_DNA"/>
</dbReference>
<proteinExistence type="predicted"/>
<feature type="non-terminal residue" evidence="1">
    <location>
        <position position="1"/>
    </location>
</feature>
<protein>
    <submittedName>
        <fullName evidence="1">Uncharacterized protein</fullName>
    </submittedName>
</protein>
<gene>
    <name evidence="1" type="ORF">JM949_35745</name>
</gene>
<name>A0ABS1YS60_9ACTN</name>
<sequence length="58" mass="5983">ETVQVTRLAGVRQRGAAGGQLTGSGLADDPLVFALWTTSGPALDTAQLNRLDQEQAGC</sequence>
<reference evidence="1 2" key="1">
    <citation type="submission" date="2021-01" db="EMBL/GenBank/DDBJ databases">
        <title>Draft genome sequence of Micromonospora sp. strain STR1s_6.</title>
        <authorList>
            <person name="Karlyshev A."/>
            <person name="Jawad R."/>
        </authorList>
    </citation>
    <scope>NUCLEOTIDE SEQUENCE [LARGE SCALE GENOMIC DNA]</scope>
    <source>
        <strain evidence="1 2">STR1S-6</strain>
    </source>
</reference>